<comment type="caution">
    <text evidence="1">The sequence shown here is derived from an EMBL/GenBank/DDBJ whole genome shotgun (WGS) entry which is preliminary data.</text>
</comment>
<evidence type="ECO:0000313" key="1">
    <source>
        <dbReference type="EMBL" id="NNJ16936.1"/>
    </source>
</evidence>
<protein>
    <submittedName>
        <fullName evidence="1">Uncharacterized protein</fullName>
    </submittedName>
</protein>
<sequence>MSDSNPFPALIEYFAAKRAMLQQDSQVLTSIALGSSHGDFAFDPRYSPGSFNLCSRSQDFRHALALYQHAVNQAPRLDTVIVFYSLFSPGNLLEQSPSEKILAPLMNEIFQLGLSYEDPLLIQIASQLQGRLAAPGDTLGGVAGFLPDQQKAFMPASQGAAQRVADHMRLNAREDGNQYLAQLLLLAAELRHRVIVVIPPMHEAYRAAAGHDSAFLFRGVFELQQLLGTLAPGLDMQIIDLYADPAFHTGHFGDFDHLLPQGEGAMLLSRRIGQALGAS</sequence>
<organism evidence="1 2">
    <name type="scientific">Pseudomonas bharatica CSV86</name>
    <dbReference type="NCBI Taxonomy" id="1005395"/>
    <lineage>
        <taxon>Bacteria</taxon>
        <taxon>Pseudomonadati</taxon>
        <taxon>Pseudomonadota</taxon>
        <taxon>Gammaproteobacteria</taxon>
        <taxon>Pseudomonadales</taxon>
        <taxon>Pseudomonadaceae</taxon>
        <taxon>Pseudomonas</taxon>
        <taxon>Pseudomonas bharatica</taxon>
    </lineage>
</organism>
<dbReference type="Proteomes" id="UP000010448">
    <property type="component" value="Unassembled WGS sequence"/>
</dbReference>
<dbReference type="AlphaFoldDB" id="L1M0U2"/>
<dbReference type="EMBL" id="AMWJ02000002">
    <property type="protein sequence ID" value="NNJ16936.1"/>
    <property type="molecule type" value="Genomic_DNA"/>
</dbReference>
<evidence type="ECO:0000313" key="2">
    <source>
        <dbReference type="Proteomes" id="UP000010448"/>
    </source>
</evidence>
<name>L1M0U2_9PSED</name>
<dbReference type="RefSeq" id="WP_009399593.1">
    <property type="nucleotide sequence ID" value="NZ_AMWJ02000002.1"/>
</dbReference>
<gene>
    <name evidence="1" type="ORF">CSV86_017875</name>
</gene>
<proteinExistence type="predicted"/>
<accession>L1M0U2</accession>
<reference evidence="1 2" key="1">
    <citation type="journal article" date="2013" name="Genome Announc.">
        <title>Genome Sequence of Naphthalene-Degrading Soil Bacterium Pseudomonas putida CSV86.</title>
        <authorList>
            <person name="Phale P.S."/>
            <person name="Paliwal V."/>
            <person name="Raju S.C."/>
            <person name="Modak A."/>
            <person name="Purohit H.J."/>
        </authorList>
    </citation>
    <scope>NUCLEOTIDE SEQUENCE [LARGE SCALE GENOMIC DNA]</scope>
    <source>
        <strain evidence="1 2">CSV86</strain>
    </source>
</reference>
<dbReference type="OrthoDB" id="6805579at2"/>
<keyword evidence="2" id="KW-1185">Reference proteome</keyword>